<name>A0ABS5T094_9GAMM</name>
<dbReference type="PANTHER" id="PTHR30451:SF5">
    <property type="entry name" value="SLR0019 PROTEIN"/>
    <property type="match status" value="1"/>
</dbReference>
<accession>A0ABS5T094</accession>
<dbReference type="InterPro" id="IPR000015">
    <property type="entry name" value="Fimb_usher"/>
</dbReference>
<protein>
    <submittedName>
        <fullName evidence="1">Fimbria/pilus outer membrane usher protein</fullName>
    </submittedName>
</protein>
<organism evidence="1 2">
    <name type="scientific">Rosenbergiella gaditana</name>
    <dbReference type="NCBI Taxonomy" id="2726987"/>
    <lineage>
        <taxon>Bacteria</taxon>
        <taxon>Pseudomonadati</taxon>
        <taxon>Pseudomonadota</taxon>
        <taxon>Gammaproteobacteria</taxon>
        <taxon>Enterobacterales</taxon>
        <taxon>Erwiniaceae</taxon>
        <taxon>Rosenbergiella</taxon>
    </lineage>
</organism>
<keyword evidence="2" id="KW-1185">Reference proteome</keyword>
<evidence type="ECO:0000313" key="2">
    <source>
        <dbReference type="Proteomes" id="UP000790096"/>
    </source>
</evidence>
<evidence type="ECO:0000313" key="1">
    <source>
        <dbReference type="EMBL" id="MBT0725769.1"/>
    </source>
</evidence>
<dbReference type="Pfam" id="PF00577">
    <property type="entry name" value="Usher"/>
    <property type="match status" value="1"/>
</dbReference>
<comment type="caution">
    <text evidence="1">The sequence shown here is derived from an EMBL/GenBank/DDBJ whole genome shotgun (WGS) entry which is preliminary data.</text>
</comment>
<feature type="non-terminal residue" evidence="1">
    <location>
        <position position="98"/>
    </location>
</feature>
<sequence>ASNQNDGGSLAGFNTTYRSQVATVGGNYSEADDYRQVGLSASGSIVASPWNILTTNENSDTLIIVEAPKAGGRMVNGDASVITNKNGLALVPYVTPYR</sequence>
<reference evidence="1 2" key="1">
    <citation type="submission" date="2020-04" db="EMBL/GenBank/DDBJ databases">
        <title>Genome sequencing of Rosenbergiella species.</title>
        <authorList>
            <person name="Alvarez-Perez S."/>
            <person name="Lievens B."/>
        </authorList>
    </citation>
    <scope>NUCLEOTIDE SEQUENCE [LARGE SCALE GENOMIC DNA]</scope>
    <source>
        <strain evidence="1 2">S61</strain>
    </source>
</reference>
<dbReference type="EMBL" id="JABBFR010000073">
    <property type="protein sequence ID" value="MBT0725769.1"/>
    <property type="molecule type" value="Genomic_DNA"/>
</dbReference>
<dbReference type="RefSeq" id="WP_214238370.1">
    <property type="nucleotide sequence ID" value="NZ_JABBFR010000073.1"/>
</dbReference>
<dbReference type="InterPro" id="IPR042186">
    <property type="entry name" value="FimD_plug_dom"/>
</dbReference>
<gene>
    <name evidence="1" type="ORF">HH682_15485</name>
</gene>
<proteinExistence type="predicted"/>
<dbReference type="PANTHER" id="PTHR30451">
    <property type="entry name" value="OUTER MEMBRANE USHER PROTEIN"/>
    <property type="match status" value="1"/>
</dbReference>
<dbReference type="Gene3D" id="2.60.40.2610">
    <property type="entry name" value="Outer membrane usher protein FimD, plug domain"/>
    <property type="match status" value="1"/>
</dbReference>
<dbReference type="Proteomes" id="UP000790096">
    <property type="component" value="Unassembled WGS sequence"/>
</dbReference>
<feature type="non-terminal residue" evidence="1">
    <location>
        <position position="1"/>
    </location>
</feature>